<dbReference type="CDD" id="cd00093">
    <property type="entry name" value="HTH_XRE"/>
    <property type="match status" value="1"/>
</dbReference>
<reference evidence="2" key="1">
    <citation type="journal article" date="2021" name="PeerJ">
        <title>Extensive microbial diversity within the chicken gut microbiome revealed by metagenomics and culture.</title>
        <authorList>
            <person name="Gilroy R."/>
            <person name="Ravi A."/>
            <person name="Getino M."/>
            <person name="Pursley I."/>
            <person name="Horton D.L."/>
            <person name="Alikhan N.F."/>
            <person name="Baker D."/>
            <person name="Gharbi K."/>
            <person name="Hall N."/>
            <person name="Watson M."/>
            <person name="Adriaenssens E.M."/>
            <person name="Foster-Nyarko E."/>
            <person name="Jarju S."/>
            <person name="Secka A."/>
            <person name="Antonio M."/>
            <person name="Oren A."/>
            <person name="Chaudhuri R.R."/>
            <person name="La Ragione R."/>
            <person name="Hildebrand F."/>
            <person name="Pallen M.J."/>
        </authorList>
    </citation>
    <scope>NUCLEOTIDE SEQUENCE</scope>
    <source>
        <strain evidence="2">ChiSjej1B19-8411</strain>
    </source>
</reference>
<dbReference type="GO" id="GO:0003677">
    <property type="term" value="F:DNA binding"/>
    <property type="evidence" value="ECO:0007669"/>
    <property type="project" value="InterPro"/>
</dbReference>
<dbReference type="Pfam" id="PF01381">
    <property type="entry name" value="HTH_3"/>
    <property type="match status" value="1"/>
</dbReference>
<organism evidence="2 3">
    <name type="scientific">Candidatus Blautia gallistercoris</name>
    <dbReference type="NCBI Taxonomy" id="2838490"/>
    <lineage>
        <taxon>Bacteria</taxon>
        <taxon>Bacillati</taxon>
        <taxon>Bacillota</taxon>
        <taxon>Clostridia</taxon>
        <taxon>Lachnospirales</taxon>
        <taxon>Lachnospiraceae</taxon>
        <taxon>Blautia</taxon>
    </lineage>
</organism>
<dbReference type="Proteomes" id="UP000886817">
    <property type="component" value="Unassembled WGS sequence"/>
</dbReference>
<dbReference type="SUPFAM" id="SSF47413">
    <property type="entry name" value="lambda repressor-like DNA-binding domains"/>
    <property type="match status" value="1"/>
</dbReference>
<dbReference type="Gene3D" id="1.10.260.40">
    <property type="entry name" value="lambda repressor-like DNA-binding domains"/>
    <property type="match status" value="1"/>
</dbReference>
<comment type="caution">
    <text evidence="2">The sequence shown here is derived from an EMBL/GenBank/DDBJ whole genome shotgun (WGS) entry which is preliminary data.</text>
</comment>
<evidence type="ECO:0000313" key="2">
    <source>
        <dbReference type="EMBL" id="HIX59427.1"/>
    </source>
</evidence>
<dbReference type="InterPro" id="IPR001387">
    <property type="entry name" value="Cro/C1-type_HTH"/>
</dbReference>
<accession>A0A9D1WIH2</accession>
<protein>
    <submittedName>
        <fullName evidence="2">Helix-turn-helix transcriptional regulator</fullName>
    </submittedName>
</protein>
<gene>
    <name evidence="2" type="ORF">IAA45_06920</name>
</gene>
<name>A0A9D1WIH2_9FIRM</name>
<dbReference type="InterPro" id="IPR010982">
    <property type="entry name" value="Lambda_DNA-bd_dom_sf"/>
</dbReference>
<evidence type="ECO:0000259" key="1">
    <source>
        <dbReference type="PROSITE" id="PS50943"/>
    </source>
</evidence>
<reference evidence="2" key="2">
    <citation type="submission" date="2021-04" db="EMBL/GenBank/DDBJ databases">
        <authorList>
            <person name="Gilroy R."/>
        </authorList>
    </citation>
    <scope>NUCLEOTIDE SEQUENCE</scope>
    <source>
        <strain evidence="2">ChiSjej1B19-8411</strain>
    </source>
</reference>
<evidence type="ECO:0000313" key="3">
    <source>
        <dbReference type="Proteomes" id="UP000886817"/>
    </source>
</evidence>
<dbReference type="PROSITE" id="PS50943">
    <property type="entry name" value="HTH_CROC1"/>
    <property type="match status" value="1"/>
</dbReference>
<feature type="domain" description="HTH cro/C1-type" evidence="1">
    <location>
        <begin position="11"/>
        <end position="51"/>
    </location>
</feature>
<dbReference type="EMBL" id="DXEX01000152">
    <property type="protein sequence ID" value="HIX59427.1"/>
    <property type="molecule type" value="Genomic_DNA"/>
</dbReference>
<dbReference type="AlphaFoldDB" id="A0A9D1WIH2"/>
<proteinExistence type="predicted"/>
<sequence>MNRLLRLDLYVARILHVSQRTYADYELGNVRIPLEYMIRLAELYDVNMDYICCLSEEKKSFPLK</sequence>